<feature type="compositionally biased region" description="Low complexity" evidence="8">
    <location>
        <begin position="403"/>
        <end position="413"/>
    </location>
</feature>
<feature type="compositionally biased region" description="Low complexity" evidence="8">
    <location>
        <begin position="32"/>
        <end position="46"/>
    </location>
</feature>
<accession>A0A0C2EZ55</accession>
<feature type="compositionally biased region" description="Low complexity" evidence="8">
    <location>
        <begin position="135"/>
        <end position="147"/>
    </location>
</feature>
<feature type="compositionally biased region" description="Acidic residues" evidence="8">
    <location>
        <begin position="304"/>
        <end position="313"/>
    </location>
</feature>
<evidence type="ECO:0000256" key="1">
    <source>
        <dbReference type="ARBA" id="ARBA00002738"/>
    </source>
</evidence>
<dbReference type="SMART" id="SM01312">
    <property type="entry name" value="RTC4"/>
    <property type="match status" value="1"/>
</dbReference>
<feature type="region of interest" description="Disordered" evidence="8">
    <location>
        <begin position="32"/>
        <end position="448"/>
    </location>
</feature>
<feature type="compositionally biased region" description="Basic and acidic residues" evidence="8">
    <location>
        <begin position="350"/>
        <end position="362"/>
    </location>
</feature>
<keyword evidence="11" id="KW-1185">Reference proteome</keyword>
<evidence type="ECO:0000256" key="6">
    <source>
        <dbReference type="ARBA" id="ARBA00022490"/>
    </source>
</evidence>
<evidence type="ECO:0000256" key="7">
    <source>
        <dbReference type="ARBA" id="ARBA00023242"/>
    </source>
</evidence>
<organism evidence="10 11">
    <name type="scientific">Sporothrix brasiliensis 5110</name>
    <dbReference type="NCBI Taxonomy" id="1398154"/>
    <lineage>
        <taxon>Eukaryota</taxon>
        <taxon>Fungi</taxon>
        <taxon>Dikarya</taxon>
        <taxon>Ascomycota</taxon>
        <taxon>Pezizomycotina</taxon>
        <taxon>Sordariomycetes</taxon>
        <taxon>Sordariomycetidae</taxon>
        <taxon>Ophiostomatales</taxon>
        <taxon>Ophiostomataceae</taxon>
        <taxon>Sporothrix</taxon>
    </lineage>
</organism>
<dbReference type="GO" id="GO:0005634">
    <property type="term" value="C:nucleus"/>
    <property type="evidence" value="ECO:0007669"/>
    <property type="project" value="UniProtKB-SubCell"/>
</dbReference>
<dbReference type="OrthoDB" id="128308at2759"/>
<feature type="compositionally biased region" description="Acidic residues" evidence="8">
    <location>
        <begin position="676"/>
        <end position="700"/>
    </location>
</feature>
<comment type="subcellular location">
    <subcellularLocation>
        <location evidence="3">Cytoplasm</location>
    </subcellularLocation>
    <subcellularLocation>
        <location evidence="2">Nucleus</location>
    </subcellularLocation>
</comment>
<evidence type="ECO:0000256" key="2">
    <source>
        <dbReference type="ARBA" id="ARBA00004123"/>
    </source>
</evidence>
<feature type="region of interest" description="Disordered" evidence="8">
    <location>
        <begin position="670"/>
        <end position="722"/>
    </location>
</feature>
<dbReference type="EMBL" id="AWTV01000007">
    <property type="protein sequence ID" value="KIH91769.1"/>
    <property type="molecule type" value="Genomic_DNA"/>
</dbReference>
<dbReference type="Pfam" id="PF14474">
    <property type="entry name" value="RTC4"/>
    <property type="match status" value="1"/>
</dbReference>
<evidence type="ECO:0000259" key="9">
    <source>
        <dbReference type="SMART" id="SM01312"/>
    </source>
</evidence>
<keyword evidence="7" id="KW-0539">Nucleus</keyword>
<dbReference type="Proteomes" id="UP000031575">
    <property type="component" value="Unassembled WGS sequence"/>
</dbReference>
<dbReference type="PANTHER" id="PTHR41391:SF1">
    <property type="entry name" value="RESTRICTION OF TELOMERE CAPPING PROTEIN 4"/>
    <property type="match status" value="1"/>
</dbReference>
<gene>
    <name evidence="10" type="ORF">SPBR_01430</name>
</gene>
<dbReference type="InterPro" id="IPR028094">
    <property type="entry name" value="RTC4_C"/>
</dbReference>
<proteinExistence type="inferred from homology"/>
<evidence type="ECO:0000256" key="3">
    <source>
        <dbReference type="ARBA" id="ARBA00004496"/>
    </source>
</evidence>
<evidence type="ECO:0000313" key="10">
    <source>
        <dbReference type="EMBL" id="KIH91769.1"/>
    </source>
</evidence>
<comment type="similarity">
    <text evidence="4">Belongs to the RTC4 family.</text>
</comment>
<sequence>MAPRWQPPRRGVIAPPSRGLTAALRARKAMEAAAAAAAPKRPVRVAPSVDAPPLSSSDDEDVDEDKDEGQETDGNVGLSDDISDSSSPENDRSRGSIRRTAFKRPRGAATRADSSRDAGSRRRSHLLVAGEMRKSNVGGSSGSNNGSGSDGGQRGTKRPRPDEEAVPTTANGKGGDSSHDNGVARARPAPKATYGGRKRPGLATARRVSSTSANAKVAVKQHEDSVSDISEPDETTEKARAPKARFIKPPELSPEKPKTPPKFKHSTWARSDDDSEDEKEAKGNKKVTVSAPMAKPTFKLPANDGEDEQDEDVDQSKSQKSKAFASASTKTTTKPKSRATTDPDPDPDPDPDKPMSKAELMRSRQKWRLSMNNKKQAKKDKASQLFGQLDVEGGSDNDARGASPSSSSQPQPQARAVFKMPAFSESFPVGEDDGAGDSDRPLSDVLAGDEDADNDAVSIADSDDTMAYKGPAVCPLCKAPLDEDMLRALLPDHALLAGVSFARIAATRSAIPLNLLKFDEKLRFCTGHKQRASRLAWTARGYPTIDWDALPTRLVRHEKHIHRVLLGKAASPYRASWETTDNVSLRTAVVPGYYGRRGLRVLSDAIVQRHAPTLRRRVVEDPLVAARGMAQYVQAVLVPELAVQLIREDMQQGGAGASSADEARRVLEESAAIGEDVMDEERDVVDDDDDDDDDEDENDDGERASNVYGIETEATGYDYIST</sequence>
<evidence type="ECO:0000256" key="4">
    <source>
        <dbReference type="ARBA" id="ARBA00009461"/>
    </source>
</evidence>
<reference evidence="10 11" key="1">
    <citation type="journal article" date="2014" name="BMC Genomics">
        <title>Comparative genomics of the major fungal agents of human and animal Sporotrichosis: Sporothrix schenckii and Sporothrix brasiliensis.</title>
        <authorList>
            <person name="Teixeira M.M."/>
            <person name="de Almeida L.G."/>
            <person name="Kubitschek-Barreira P."/>
            <person name="Alves F.L."/>
            <person name="Kioshima E.S."/>
            <person name="Abadio A.K."/>
            <person name="Fernandes L."/>
            <person name="Derengowski L.S."/>
            <person name="Ferreira K.S."/>
            <person name="Souza R.C."/>
            <person name="Ruiz J.C."/>
            <person name="de Andrade N.C."/>
            <person name="Paes H.C."/>
            <person name="Nicola A.M."/>
            <person name="Albuquerque P."/>
            <person name="Gerber A.L."/>
            <person name="Martins V.P."/>
            <person name="Peconick L.D."/>
            <person name="Neto A.V."/>
            <person name="Chaucanez C.B."/>
            <person name="Silva P.A."/>
            <person name="Cunha O.L."/>
            <person name="de Oliveira F.F."/>
            <person name="dos Santos T.C."/>
            <person name="Barros A.L."/>
            <person name="Soares M.A."/>
            <person name="de Oliveira L.M."/>
            <person name="Marini M.M."/>
            <person name="Villalobos-Duno H."/>
            <person name="Cunha M.M."/>
            <person name="de Hoog S."/>
            <person name="da Silveira J.F."/>
            <person name="Henrissat B."/>
            <person name="Nino-Vega G.A."/>
            <person name="Cisalpino P.S."/>
            <person name="Mora-Montes H.M."/>
            <person name="Almeida S.R."/>
            <person name="Stajich J.E."/>
            <person name="Lopes-Bezerra L.M."/>
            <person name="Vasconcelos A.T."/>
            <person name="Felipe M.S."/>
        </authorList>
    </citation>
    <scope>NUCLEOTIDE SEQUENCE [LARGE SCALE GENOMIC DNA]</scope>
    <source>
        <strain evidence="10 11">5110</strain>
    </source>
</reference>
<dbReference type="PANTHER" id="PTHR41391">
    <property type="entry name" value="RESTRICTION OF TELOMERE CAPPING PROTEIN 4"/>
    <property type="match status" value="1"/>
</dbReference>
<feature type="domain" description="Restriction of telomere capping protein 4 C-terminal" evidence="9">
    <location>
        <begin position="564"/>
        <end position="680"/>
    </location>
</feature>
<dbReference type="GeneID" id="63674662"/>
<protein>
    <recommendedName>
        <fullName evidence="5">Restriction of telomere capping protein 4</fullName>
    </recommendedName>
</protein>
<dbReference type="RefSeq" id="XP_040619779.1">
    <property type="nucleotide sequence ID" value="XM_040759741.1"/>
</dbReference>
<evidence type="ECO:0000313" key="11">
    <source>
        <dbReference type="Proteomes" id="UP000031575"/>
    </source>
</evidence>
<feature type="compositionally biased region" description="Low complexity" evidence="8">
    <location>
        <begin position="316"/>
        <end position="342"/>
    </location>
</feature>
<dbReference type="AlphaFoldDB" id="A0A0C2EZ55"/>
<name>A0A0C2EZ55_9PEZI</name>
<evidence type="ECO:0000256" key="8">
    <source>
        <dbReference type="SAM" id="MobiDB-lite"/>
    </source>
</evidence>
<keyword evidence="6" id="KW-0963">Cytoplasm</keyword>
<feature type="compositionally biased region" description="Basic residues" evidence="8">
    <location>
        <begin position="95"/>
        <end position="106"/>
    </location>
</feature>
<evidence type="ECO:0000256" key="5">
    <source>
        <dbReference type="ARBA" id="ARBA00015162"/>
    </source>
</evidence>
<comment type="caution">
    <text evidence="10">The sequence shown here is derived from an EMBL/GenBank/DDBJ whole genome shotgun (WGS) entry which is preliminary data.</text>
</comment>
<dbReference type="HOGENOM" id="CLU_383187_0_0_1"/>
<comment type="function">
    <text evidence="1">May be involved in a process influencing telomere capping.</text>
</comment>
<dbReference type="GO" id="GO:0005737">
    <property type="term" value="C:cytoplasm"/>
    <property type="evidence" value="ECO:0007669"/>
    <property type="project" value="UniProtKB-SubCell"/>
</dbReference>
<dbReference type="VEuPathDB" id="FungiDB:SPBR_01430"/>
<feature type="compositionally biased region" description="Acidic residues" evidence="8">
    <location>
        <begin position="57"/>
        <end position="71"/>
    </location>
</feature>
<dbReference type="InterPro" id="IPR039024">
    <property type="entry name" value="RTC4"/>
</dbReference>